<keyword evidence="3" id="KW-1185">Reference proteome</keyword>
<dbReference type="InterPro" id="IPR000595">
    <property type="entry name" value="cNMP-bd_dom"/>
</dbReference>
<sequence>MTSPFITYLKEFEQLNDVEQQLIQSHLKFGRVPAKTFLLRAGDISNKIYFILRGVVGDFYFDQQGNEIVKSFHAENQFVVDLTSYQQQGPSQFYFQALSDLEFVYFSKLSDQQLSRELPKWSSLVRRISEYLLAEKVDKASFYLHLSAEQRYQHFVASFPNLESRVQLGHVASFLGITQPSLSRIRKKLALI</sequence>
<reference evidence="3" key="1">
    <citation type="journal article" date="2019" name="Int. J. Syst. Evol. Microbiol.">
        <title>The Global Catalogue of Microorganisms (GCM) 10K type strain sequencing project: providing services to taxonomists for standard genome sequencing and annotation.</title>
        <authorList>
            <consortium name="The Broad Institute Genomics Platform"/>
            <consortium name="The Broad Institute Genome Sequencing Center for Infectious Disease"/>
            <person name="Wu L."/>
            <person name="Ma J."/>
        </authorList>
    </citation>
    <scope>NUCLEOTIDE SEQUENCE [LARGE SCALE GENOMIC DNA]</scope>
    <source>
        <strain evidence="3">CGMCC 1.10131</strain>
    </source>
</reference>
<dbReference type="SUPFAM" id="SSF51206">
    <property type="entry name" value="cAMP-binding domain-like"/>
    <property type="match status" value="1"/>
</dbReference>
<dbReference type="Gene3D" id="2.60.120.10">
    <property type="entry name" value="Jelly Rolls"/>
    <property type="match status" value="1"/>
</dbReference>
<protein>
    <submittedName>
        <fullName evidence="2">cAMP-binding protein</fullName>
    </submittedName>
</protein>
<name>A0ABQ1HVM6_9ALTE</name>
<dbReference type="PROSITE" id="PS50042">
    <property type="entry name" value="CNMP_BINDING_3"/>
    <property type="match status" value="1"/>
</dbReference>
<proteinExistence type="predicted"/>
<evidence type="ECO:0000313" key="3">
    <source>
        <dbReference type="Proteomes" id="UP000651977"/>
    </source>
</evidence>
<gene>
    <name evidence="2" type="ORF">GCM10007414_00560</name>
</gene>
<evidence type="ECO:0000313" key="2">
    <source>
        <dbReference type="EMBL" id="GGA91834.1"/>
    </source>
</evidence>
<dbReference type="InterPro" id="IPR018490">
    <property type="entry name" value="cNMP-bd_dom_sf"/>
</dbReference>
<dbReference type="Proteomes" id="UP000651977">
    <property type="component" value="Unassembled WGS sequence"/>
</dbReference>
<dbReference type="RefSeq" id="WP_055731675.1">
    <property type="nucleotide sequence ID" value="NZ_BMDY01000001.1"/>
</dbReference>
<dbReference type="CDD" id="cd00038">
    <property type="entry name" value="CAP_ED"/>
    <property type="match status" value="1"/>
</dbReference>
<comment type="caution">
    <text evidence="2">The sequence shown here is derived from an EMBL/GenBank/DDBJ whole genome shotgun (WGS) entry which is preliminary data.</text>
</comment>
<accession>A0ABQ1HVM6</accession>
<organism evidence="2 3">
    <name type="scientific">Agarivorans gilvus</name>
    <dbReference type="NCBI Taxonomy" id="680279"/>
    <lineage>
        <taxon>Bacteria</taxon>
        <taxon>Pseudomonadati</taxon>
        <taxon>Pseudomonadota</taxon>
        <taxon>Gammaproteobacteria</taxon>
        <taxon>Alteromonadales</taxon>
        <taxon>Alteromonadaceae</taxon>
        <taxon>Agarivorans</taxon>
    </lineage>
</organism>
<dbReference type="InterPro" id="IPR014710">
    <property type="entry name" value="RmlC-like_jellyroll"/>
</dbReference>
<feature type="domain" description="Cyclic nucleotide-binding" evidence="1">
    <location>
        <begin position="11"/>
        <end position="78"/>
    </location>
</feature>
<evidence type="ECO:0000259" key="1">
    <source>
        <dbReference type="PROSITE" id="PS50042"/>
    </source>
</evidence>
<dbReference type="EMBL" id="BMDY01000001">
    <property type="protein sequence ID" value="GGA91834.1"/>
    <property type="molecule type" value="Genomic_DNA"/>
</dbReference>